<keyword evidence="3" id="KW-1185">Reference proteome</keyword>
<gene>
    <name evidence="2" type="ORF">GCM10011510_04190</name>
</gene>
<reference evidence="2" key="1">
    <citation type="journal article" date="2014" name="Int. J. Syst. Evol. Microbiol.">
        <title>Complete genome sequence of Corynebacterium casei LMG S-19264T (=DSM 44701T), isolated from a smear-ripened cheese.</title>
        <authorList>
            <consortium name="US DOE Joint Genome Institute (JGI-PGF)"/>
            <person name="Walter F."/>
            <person name="Albersmeier A."/>
            <person name="Kalinowski J."/>
            <person name="Ruckert C."/>
        </authorList>
    </citation>
    <scope>NUCLEOTIDE SEQUENCE</scope>
    <source>
        <strain evidence="2">CGMCC 1.15533</strain>
    </source>
</reference>
<organism evidence="2 3">
    <name type="scientific">Streptococcus himalayensis</name>
    <dbReference type="NCBI Taxonomy" id="1888195"/>
    <lineage>
        <taxon>Bacteria</taxon>
        <taxon>Bacillati</taxon>
        <taxon>Bacillota</taxon>
        <taxon>Bacilli</taxon>
        <taxon>Lactobacillales</taxon>
        <taxon>Streptococcaceae</taxon>
        <taxon>Streptococcus</taxon>
    </lineage>
</organism>
<dbReference type="InterPro" id="IPR041301">
    <property type="entry name" value="PBECR3"/>
</dbReference>
<protein>
    <recommendedName>
        <fullName evidence="1">Phage-Barnase-EndoU-ColicinE5/D-RelE like nuclease 3 domain-containing protein</fullName>
    </recommendedName>
</protein>
<dbReference type="AlphaFoldDB" id="A0A917A4K4"/>
<evidence type="ECO:0000313" key="3">
    <source>
        <dbReference type="Proteomes" id="UP000660801"/>
    </source>
</evidence>
<name>A0A917A4K4_9STRE</name>
<dbReference type="Proteomes" id="UP000660801">
    <property type="component" value="Unassembled WGS sequence"/>
</dbReference>
<evidence type="ECO:0000313" key="2">
    <source>
        <dbReference type="EMBL" id="GGE26207.1"/>
    </source>
</evidence>
<dbReference type="RefSeq" id="WP_068989320.1">
    <property type="nucleotide sequence ID" value="NZ_BMJN01000004.1"/>
</dbReference>
<comment type="caution">
    <text evidence="2">The sequence shown here is derived from an EMBL/GenBank/DDBJ whole genome shotgun (WGS) entry which is preliminary data.</text>
</comment>
<feature type="domain" description="Phage-Barnase-EndoU-ColicinE5/D-RelE like nuclease 3" evidence="1">
    <location>
        <begin position="13"/>
        <end position="110"/>
    </location>
</feature>
<sequence>MAKHKKLLSLSKEFQSMIGLEDCPSDVRIQVDGLKAHIIKRGHQSILPYFNRLEEILSHPDYIGVNPREKGKSTEFIKVFDKNVLVAIKLHNSGDFFYIPTMYEIQEYKLQSRYQNGRLKKIDNSEKK</sequence>
<dbReference type="EMBL" id="BMJN01000004">
    <property type="protein sequence ID" value="GGE26207.1"/>
    <property type="molecule type" value="Genomic_DNA"/>
</dbReference>
<dbReference type="OrthoDB" id="1701313at2"/>
<accession>A0A917A4K4</accession>
<dbReference type="Pfam" id="PF18812">
    <property type="entry name" value="PBECR3"/>
    <property type="match status" value="1"/>
</dbReference>
<proteinExistence type="predicted"/>
<evidence type="ECO:0000259" key="1">
    <source>
        <dbReference type="Pfam" id="PF18812"/>
    </source>
</evidence>
<reference evidence="2" key="2">
    <citation type="submission" date="2020-09" db="EMBL/GenBank/DDBJ databases">
        <authorList>
            <person name="Sun Q."/>
            <person name="Zhou Y."/>
        </authorList>
    </citation>
    <scope>NUCLEOTIDE SEQUENCE</scope>
    <source>
        <strain evidence="2">CGMCC 1.15533</strain>
    </source>
</reference>